<gene>
    <name evidence="1" type="ORF">EB1_32870</name>
</gene>
<dbReference type="EMBL" id="BJXC01000032">
    <property type="protein sequence ID" value="GEM53497.1"/>
    <property type="molecule type" value="Genomic_DNA"/>
</dbReference>
<sequence>MIKKWLQDIFDKKEPIKVEEWRTDNSILKFLFSNLDNKGYLSEAAHDLPDEKKDDEKIRFAAGLMDAMFGADDSVDSKKRITELSKHLKKIATKGDKISEQKFYRLITENEGVIGIIDEFLQAVVNEALPIQPYLFNFAKDLVTRADKRNAVKFGIAILGLCQTKSVLNDIKILGLHDEFTVYSTIAIANLSDHVENDLWELAQKVDGWGKIQLVDRLARPELKEPIKDWLILDGYKNSIMYEYLAYTCAINGELHKKLDSEQIKHNLFKSASDIIEALIVEHSPAEDITTYPFASQVIQDFIRHAKKHTTDISDFSALHKIKDFLTELHNDIGDQKKNGWDQDIISNCIIEIVEILNSRDWKIVAYEGLKSDDNLIYWNAKKAAEKLGIDLWETVWARLEEKPLDSSSWYDVTHYSKPEHSDKIIDFALKHLPFDELATGVKDSNGFGDNYNKHASLEYATTLLENYPKKGEKIVLTSLRNPVTRNRNMAIKVLDKWKQENWSSEIEKEIRHLREVEPNNDTKENIERLLNGQELI</sequence>
<comment type="caution">
    <text evidence="1">The sequence shown here is derived from an EMBL/GenBank/DDBJ whole genome shotgun (WGS) entry which is preliminary data.</text>
</comment>
<organism evidence="1 2">
    <name type="scientific">Empedobacter brevis NBRC 14943 = ATCC 43319</name>
    <dbReference type="NCBI Taxonomy" id="1218108"/>
    <lineage>
        <taxon>Bacteria</taxon>
        <taxon>Pseudomonadati</taxon>
        <taxon>Bacteroidota</taxon>
        <taxon>Flavobacteriia</taxon>
        <taxon>Flavobacteriales</taxon>
        <taxon>Weeksellaceae</taxon>
        <taxon>Empedobacter</taxon>
    </lineage>
</organism>
<evidence type="ECO:0008006" key="3">
    <source>
        <dbReference type="Google" id="ProtNLM"/>
    </source>
</evidence>
<dbReference type="OrthoDB" id="8402552at2"/>
<reference evidence="1 2" key="1">
    <citation type="submission" date="2019-07" db="EMBL/GenBank/DDBJ databases">
        <title>Whole genome shotgun sequence of Empedobacter brevis NBRC 14943.</title>
        <authorList>
            <person name="Hosoyama A."/>
            <person name="Uohara A."/>
            <person name="Ohji S."/>
            <person name="Ichikawa N."/>
        </authorList>
    </citation>
    <scope>NUCLEOTIDE SEQUENCE [LARGE SCALE GENOMIC DNA]</scope>
    <source>
        <strain evidence="1 2">NBRC 14943</strain>
    </source>
</reference>
<dbReference type="STRING" id="1218108.GCA_000382425_02671"/>
<dbReference type="Proteomes" id="UP000321245">
    <property type="component" value="Unassembled WGS sequence"/>
</dbReference>
<protein>
    <recommendedName>
        <fullName evidence="3">Limonene hydroxylase</fullName>
    </recommendedName>
</protein>
<dbReference type="RefSeq" id="WP_019976147.1">
    <property type="nucleotide sequence ID" value="NZ_BJXC01000032.1"/>
</dbReference>
<name>A0A511NLC9_9FLAO</name>
<keyword evidence="2" id="KW-1185">Reference proteome</keyword>
<proteinExistence type="predicted"/>
<dbReference type="GeneID" id="84650773"/>
<evidence type="ECO:0000313" key="1">
    <source>
        <dbReference type="EMBL" id="GEM53497.1"/>
    </source>
</evidence>
<dbReference type="AlphaFoldDB" id="A0A511NLC9"/>
<evidence type="ECO:0000313" key="2">
    <source>
        <dbReference type="Proteomes" id="UP000321245"/>
    </source>
</evidence>
<accession>A0A511NLC9</accession>